<dbReference type="EMBL" id="PVEO01000011">
    <property type="protein sequence ID" value="PQV45952.1"/>
    <property type="molecule type" value="Genomic_DNA"/>
</dbReference>
<feature type="domain" description="Tyr recombinase" evidence="4">
    <location>
        <begin position="198"/>
        <end position="370"/>
    </location>
</feature>
<dbReference type="InterPro" id="IPR010998">
    <property type="entry name" value="Integrase_recombinase_N"/>
</dbReference>
<dbReference type="Pfam" id="PF00589">
    <property type="entry name" value="Phage_integrase"/>
    <property type="match status" value="1"/>
</dbReference>
<evidence type="ECO:0000256" key="1">
    <source>
        <dbReference type="ARBA" id="ARBA00008857"/>
    </source>
</evidence>
<gene>
    <name evidence="5" type="ORF">CLV33_1111</name>
</gene>
<comment type="similarity">
    <text evidence="1">Belongs to the 'phage' integrase family.</text>
</comment>
<dbReference type="InterPro" id="IPR011010">
    <property type="entry name" value="DNA_brk_join_enz"/>
</dbReference>
<accession>A0A362WXI9</accession>
<reference evidence="5 6" key="1">
    <citation type="submission" date="2018-02" db="EMBL/GenBank/DDBJ databases">
        <title>Genomic Encyclopedia of Archaeal and Bacterial Type Strains, Phase II (KMG-II): from individual species to whole genera.</title>
        <authorList>
            <person name="Goeker M."/>
        </authorList>
    </citation>
    <scope>NUCLEOTIDE SEQUENCE [LARGE SCALE GENOMIC DNA]</scope>
    <source>
        <strain evidence="5 6">DSM 21165</strain>
    </source>
</reference>
<comment type="caution">
    <text evidence="5">The sequence shown here is derived from an EMBL/GenBank/DDBJ whole genome shotgun (WGS) entry which is preliminary data.</text>
</comment>
<evidence type="ECO:0000313" key="6">
    <source>
        <dbReference type="Proteomes" id="UP000251545"/>
    </source>
</evidence>
<dbReference type="Proteomes" id="UP000251545">
    <property type="component" value="Unassembled WGS sequence"/>
</dbReference>
<dbReference type="GO" id="GO:0015074">
    <property type="term" value="P:DNA integration"/>
    <property type="evidence" value="ECO:0007669"/>
    <property type="project" value="InterPro"/>
</dbReference>
<dbReference type="GO" id="GO:0006310">
    <property type="term" value="P:DNA recombination"/>
    <property type="evidence" value="ECO:0007669"/>
    <property type="project" value="UniProtKB-KW"/>
</dbReference>
<evidence type="ECO:0000256" key="3">
    <source>
        <dbReference type="ARBA" id="ARBA00023172"/>
    </source>
</evidence>
<evidence type="ECO:0000256" key="2">
    <source>
        <dbReference type="ARBA" id="ARBA00023125"/>
    </source>
</evidence>
<organism evidence="5 6">
    <name type="scientific">Jejuia pallidilutea</name>
    <dbReference type="NCBI Taxonomy" id="504487"/>
    <lineage>
        <taxon>Bacteria</taxon>
        <taxon>Pseudomonadati</taxon>
        <taxon>Bacteroidota</taxon>
        <taxon>Flavobacteriia</taxon>
        <taxon>Flavobacteriales</taxon>
        <taxon>Flavobacteriaceae</taxon>
        <taxon>Jejuia</taxon>
    </lineage>
</organism>
<dbReference type="SUPFAM" id="SSF56349">
    <property type="entry name" value="DNA breaking-rejoining enzymes"/>
    <property type="match status" value="1"/>
</dbReference>
<dbReference type="InterPro" id="IPR050090">
    <property type="entry name" value="Tyrosine_recombinase_XerCD"/>
</dbReference>
<dbReference type="PANTHER" id="PTHR30349:SF64">
    <property type="entry name" value="PROPHAGE INTEGRASE INTD-RELATED"/>
    <property type="match status" value="1"/>
</dbReference>
<dbReference type="InterPro" id="IPR002104">
    <property type="entry name" value="Integrase_catalytic"/>
</dbReference>
<name>A0A362WXI9_9FLAO</name>
<dbReference type="Gene3D" id="1.10.150.130">
    <property type="match status" value="1"/>
</dbReference>
<keyword evidence="2" id="KW-0238">DNA-binding</keyword>
<dbReference type="PROSITE" id="PS51898">
    <property type="entry name" value="TYR_RECOMBINASE"/>
    <property type="match status" value="1"/>
</dbReference>
<dbReference type="InterPro" id="IPR013762">
    <property type="entry name" value="Integrase-like_cat_sf"/>
</dbReference>
<sequence length="375" mass="44365">MTTITLEPLWHKQKKHIAIKFEYNVAVKDVVKSYNNVRWSKTYRTFYIPYSTEEIHNLFLYFRKQNWFVDYSAFKKVGKTEDLSTKTPELISKLPQPANEQIEELQQFKRWLEQKRFSANTVLTYTEVTKLFLRYMIYKDLETITSRTIEQFNYDFIFNAKKSVSYQNQCISGIKHFMDFKGIMVDELDIKRPNKDKKLPTVFTKEEVKRLIDVTKNLKHKVLLVLVYSAGLRIGEALQLKINDIDYERSLIHIKSAKGRKDRYTLLSKNLFPLIDTYLRHYSPDFYLFEGRSGKPYTQVSAREVFRKSLRQSGIQKQGTLHTLRHSFATHLLESGTDIRYIQELLGHSSPKTTMIYTHVSTTNLKEIKNPFDSM</sequence>
<dbReference type="GO" id="GO:0003677">
    <property type="term" value="F:DNA binding"/>
    <property type="evidence" value="ECO:0007669"/>
    <property type="project" value="UniProtKB-KW"/>
</dbReference>
<keyword evidence="3" id="KW-0233">DNA recombination</keyword>
<evidence type="ECO:0000313" key="5">
    <source>
        <dbReference type="EMBL" id="PQV45952.1"/>
    </source>
</evidence>
<dbReference type="Gene3D" id="1.10.443.10">
    <property type="entry name" value="Intergrase catalytic core"/>
    <property type="match status" value="1"/>
</dbReference>
<proteinExistence type="inferred from homology"/>
<dbReference type="PANTHER" id="PTHR30349">
    <property type="entry name" value="PHAGE INTEGRASE-RELATED"/>
    <property type="match status" value="1"/>
</dbReference>
<evidence type="ECO:0000259" key="4">
    <source>
        <dbReference type="PROSITE" id="PS51898"/>
    </source>
</evidence>
<dbReference type="AlphaFoldDB" id="A0A362WXI9"/>
<protein>
    <submittedName>
        <fullName evidence="5">Site-specific recombinase XerD</fullName>
    </submittedName>
</protein>
<dbReference type="RefSeq" id="WP_244906444.1">
    <property type="nucleotide sequence ID" value="NZ_PVEO01000011.1"/>
</dbReference>